<proteinExistence type="predicted"/>
<dbReference type="RefSeq" id="WP_306828732.1">
    <property type="nucleotide sequence ID" value="NZ_JAUSRA010000001.1"/>
</dbReference>
<name>A0ABT9MQF7_9ACTN</name>
<organism evidence="2 3">
    <name type="scientific">Catenuloplanes nepalensis</name>
    <dbReference type="NCBI Taxonomy" id="587533"/>
    <lineage>
        <taxon>Bacteria</taxon>
        <taxon>Bacillati</taxon>
        <taxon>Actinomycetota</taxon>
        <taxon>Actinomycetes</taxon>
        <taxon>Micromonosporales</taxon>
        <taxon>Micromonosporaceae</taxon>
        <taxon>Catenuloplanes</taxon>
    </lineage>
</organism>
<dbReference type="EMBL" id="JAUSRA010000001">
    <property type="protein sequence ID" value="MDP9793658.1"/>
    <property type="molecule type" value="Genomic_DNA"/>
</dbReference>
<evidence type="ECO:0000256" key="1">
    <source>
        <dbReference type="SAM" id="SignalP"/>
    </source>
</evidence>
<protein>
    <submittedName>
        <fullName evidence="2">Alpha-1,6-mannanase (GH76 family)</fullName>
    </submittedName>
</protein>
<feature type="signal peptide" evidence="1">
    <location>
        <begin position="1"/>
        <end position="21"/>
    </location>
</feature>
<dbReference type="InterPro" id="IPR005198">
    <property type="entry name" value="Glyco_hydro_76"/>
</dbReference>
<keyword evidence="3" id="KW-1185">Reference proteome</keyword>
<dbReference type="PANTHER" id="PTHR47791:SF3">
    <property type="entry name" value="MEIOTICALLY UP-REGULATED GENE 191 PROTEIN"/>
    <property type="match status" value="1"/>
</dbReference>
<dbReference type="Pfam" id="PF03663">
    <property type="entry name" value="Glyco_hydro_76"/>
    <property type="match status" value="1"/>
</dbReference>
<dbReference type="InterPro" id="IPR008928">
    <property type="entry name" value="6-hairpin_glycosidase_sf"/>
</dbReference>
<comment type="caution">
    <text evidence="2">The sequence shown here is derived from an EMBL/GenBank/DDBJ whole genome shotgun (WGS) entry which is preliminary data.</text>
</comment>
<dbReference type="SUPFAM" id="SSF48208">
    <property type="entry name" value="Six-hairpin glycosidases"/>
    <property type="match status" value="1"/>
</dbReference>
<sequence>MRRTVIGSIVLAVAAAGGLVAQTSVSSASVSSASVSSADVVAAAAICNIHCDGRDAGQAGGDRTPVSGTIHGRTVRVHASDPDAMIWGTIENGSPGDEVWLDRSFDGGRSWASGSRLGFVTVPAGQRSARSPMFNVDDWGTRGVGVLRACGRASDRPEIACTPWARSDWNAGDRKRAAATALMMRYDQGTGLFDGNAWWTSANAMSALIENIRVSGMGSYTYAIANTYDRQINAAQGQFRNEYIDDTGWWGLTWLAAYDLTGDTRYLDTARADADHMHGFWDTVCGGGVWWRNDRQYKNAIANSLYIQLNAEIAQRTGNAVYRQRAEAGWAWFRGTGMINGDNLVIDGISLQTCKGVSGPLTYNQGVLINALTGLNKLTGNAEALATARRLADAVTVSGRLTQNGILREPGEQDACTGDQPAWKGAFARGLGVLDRATGGAYTPWLRRNADTIYANDRNSFDAYGSHWSGPYIDTDHSCQQSALDLLNTV</sequence>
<dbReference type="PANTHER" id="PTHR47791">
    <property type="entry name" value="MEIOTICALLY UP-REGULATED GENE 191 PROTEIN"/>
    <property type="match status" value="1"/>
</dbReference>
<dbReference type="InterPro" id="IPR053169">
    <property type="entry name" value="MUG_Protein"/>
</dbReference>
<accession>A0ABT9MQF7</accession>
<gene>
    <name evidence="2" type="ORF">J2S43_002170</name>
</gene>
<feature type="chain" id="PRO_5046313722" evidence="1">
    <location>
        <begin position="22"/>
        <end position="490"/>
    </location>
</feature>
<keyword evidence="1" id="KW-0732">Signal</keyword>
<dbReference type="Gene3D" id="1.50.10.20">
    <property type="match status" value="1"/>
</dbReference>
<evidence type="ECO:0000313" key="2">
    <source>
        <dbReference type="EMBL" id="MDP9793658.1"/>
    </source>
</evidence>
<reference evidence="2 3" key="1">
    <citation type="submission" date="2023-07" db="EMBL/GenBank/DDBJ databases">
        <title>Sequencing the genomes of 1000 actinobacteria strains.</title>
        <authorList>
            <person name="Klenk H.-P."/>
        </authorList>
    </citation>
    <scope>NUCLEOTIDE SEQUENCE [LARGE SCALE GENOMIC DNA]</scope>
    <source>
        <strain evidence="2 3">DSM 44710</strain>
    </source>
</reference>
<dbReference type="Proteomes" id="UP001240984">
    <property type="component" value="Unassembled WGS sequence"/>
</dbReference>
<evidence type="ECO:0000313" key="3">
    <source>
        <dbReference type="Proteomes" id="UP001240984"/>
    </source>
</evidence>